<dbReference type="EMBL" id="JAUIZM010000011">
    <property type="protein sequence ID" value="KAK1357661.1"/>
    <property type="molecule type" value="Genomic_DNA"/>
</dbReference>
<sequence length="235" mass="26647">MEREEGVVVRGNVEIDSRQPFRSVKEAVSLFGERVLVGEIYGNKLKEMQIKATSDQGREYQSKVKEVATELQDSKESLEKAKEEDKLMTYLLKSLKQELEQTKQELEQMKYSREFHKQLSIDNDPEVEDEELKFIENIACSTPQVDLTKAEKEGVLLQGNNNRSVKFPGTPLLAKVIVNKDAIADQGALVTSSPAPNYLKKKSRRKPIGALISSIFSKKKANQEVHQIQPPKVFK</sequence>
<feature type="coiled-coil region" evidence="1">
    <location>
        <begin position="64"/>
        <end position="119"/>
    </location>
</feature>
<keyword evidence="1" id="KW-0175">Coiled coil</keyword>
<reference evidence="2" key="2">
    <citation type="submission" date="2023-05" db="EMBL/GenBank/DDBJ databases">
        <authorList>
            <person name="Schelkunov M.I."/>
        </authorList>
    </citation>
    <scope>NUCLEOTIDE SEQUENCE</scope>
    <source>
        <strain evidence="2">Hsosn_3</strain>
        <tissue evidence="2">Leaf</tissue>
    </source>
</reference>
<dbReference type="Proteomes" id="UP001237642">
    <property type="component" value="Unassembled WGS sequence"/>
</dbReference>
<protein>
    <recommendedName>
        <fullName evidence="4">WEB family protein</fullName>
    </recommendedName>
</protein>
<proteinExistence type="predicted"/>
<dbReference type="AlphaFoldDB" id="A0AAD8M1Y0"/>
<evidence type="ECO:0000256" key="1">
    <source>
        <dbReference type="SAM" id="Coils"/>
    </source>
</evidence>
<keyword evidence="3" id="KW-1185">Reference proteome</keyword>
<name>A0AAD8M1Y0_9APIA</name>
<evidence type="ECO:0008006" key="4">
    <source>
        <dbReference type="Google" id="ProtNLM"/>
    </source>
</evidence>
<evidence type="ECO:0000313" key="2">
    <source>
        <dbReference type="EMBL" id="KAK1357661.1"/>
    </source>
</evidence>
<evidence type="ECO:0000313" key="3">
    <source>
        <dbReference type="Proteomes" id="UP001237642"/>
    </source>
</evidence>
<comment type="caution">
    <text evidence="2">The sequence shown here is derived from an EMBL/GenBank/DDBJ whole genome shotgun (WGS) entry which is preliminary data.</text>
</comment>
<accession>A0AAD8M1Y0</accession>
<reference evidence="2" key="1">
    <citation type="submission" date="2023-02" db="EMBL/GenBank/DDBJ databases">
        <title>Genome of toxic invasive species Heracleum sosnowskyi carries increased number of genes despite the absence of recent whole-genome duplications.</title>
        <authorList>
            <person name="Schelkunov M."/>
            <person name="Shtratnikova V."/>
            <person name="Makarenko M."/>
            <person name="Klepikova A."/>
            <person name="Omelchenko D."/>
            <person name="Novikova G."/>
            <person name="Obukhova E."/>
            <person name="Bogdanov V."/>
            <person name="Penin A."/>
            <person name="Logacheva M."/>
        </authorList>
    </citation>
    <scope>NUCLEOTIDE SEQUENCE</scope>
    <source>
        <strain evidence="2">Hsosn_3</strain>
        <tissue evidence="2">Leaf</tissue>
    </source>
</reference>
<organism evidence="2 3">
    <name type="scientific">Heracleum sosnowskyi</name>
    <dbReference type="NCBI Taxonomy" id="360622"/>
    <lineage>
        <taxon>Eukaryota</taxon>
        <taxon>Viridiplantae</taxon>
        <taxon>Streptophyta</taxon>
        <taxon>Embryophyta</taxon>
        <taxon>Tracheophyta</taxon>
        <taxon>Spermatophyta</taxon>
        <taxon>Magnoliopsida</taxon>
        <taxon>eudicotyledons</taxon>
        <taxon>Gunneridae</taxon>
        <taxon>Pentapetalae</taxon>
        <taxon>asterids</taxon>
        <taxon>campanulids</taxon>
        <taxon>Apiales</taxon>
        <taxon>Apiaceae</taxon>
        <taxon>Apioideae</taxon>
        <taxon>apioid superclade</taxon>
        <taxon>Tordylieae</taxon>
        <taxon>Tordyliinae</taxon>
        <taxon>Heracleum</taxon>
    </lineage>
</organism>
<gene>
    <name evidence="2" type="ORF">POM88_050917</name>
</gene>